<feature type="region of interest" description="Disordered" evidence="1">
    <location>
        <begin position="161"/>
        <end position="195"/>
    </location>
</feature>
<evidence type="ECO:0000313" key="2">
    <source>
        <dbReference type="EMBL" id="GHH66336.1"/>
    </source>
</evidence>
<protein>
    <recommendedName>
        <fullName evidence="4">4-aminobutyrate aminotransferase</fullName>
    </recommendedName>
</protein>
<dbReference type="AlphaFoldDB" id="A0A919FII7"/>
<feature type="region of interest" description="Disordered" evidence="1">
    <location>
        <begin position="381"/>
        <end position="410"/>
    </location>
</feature>
<evidence type="ECO:0000313" key="3">
    <source>
        <dbReference type="Proteomes" id="UP000627369"/>
    </source>
</evidence>
<evidence type="ECO:0000256" key="1">
    <source>
        <dbReference type="SAM" id="MobiDB-lite"/>
    </source>
</evidence>
<reference evidence="2" key="2">
    <citation type="submission" date="2020-09" db="EMBL/GenBank/DDBJ databases">
        <authorList>
            <person name="Sun Q."/>
            <person name="Zhou Y."/>
        </authorList>
    </citation>
    <scope>NUCLEOTIDE SEQUENCE</scope>
    <source>
        <strain evidence="2">CGMCC 4.7398</strain>
    </source>
</reference>
<organism evidence="2 3">
    <name type="scientific">Promicromonospora soli</name>
    <dbReference type="NCBI Taxonomy" id="2035533"/>
    <lineage>
        <taxon>Bacteria</taxon>
        <taxon>Bacillati</taxon>
        <taxon>Actinomycetota</taxon>
        <taxon>Actinomycetes</taxon>
        <taxon>Micrococcales</taxon>
        <taxon>Promicromonosporaceae</taxon>
        <taxon>Promicromonospora</taxon>
    </lineage>
</organism>
<name>A0A919FII7_9MICO</name>
<dbReference type="Pfam" id="PF18934">
    <property type="entry name" value="DUF5682"/>
    <property type="match status" value="1"/>
</dbReference>
<accession>A0A919FII7</accession>
<dbReference type="InterPro" id="IPR043737">
    <property type="entry name" value="DUF5682"/>
</dbReference>
<sequence length="954" mass="99070">MAVSGSAASAREGGAAARRADSVWERAPERLRAGADAVRRLRAERGIHFAPVRHHSPACALAVRAAIEELRPAAVLIEGPEEFTRLIPDLLHEATRPPIAVLSLGGSGSASSAGDGDSGEGAGFYPLASFSPEWVALRAGHDVGAELAFVDRPFGERSAAEGALSGRAASGHGEGGADGGTGQGDTGQDDAARPDPFARTLMSERYLAHSEAIAALARRLGCRDHDEVWDQLFEARRSAELADWRTVFDDVFAWSALARLDYEESVLAADGSLDREARMAARVAETADRLAASPGGPVLVVTGAFHTLALVEALSGAPEGSAVRDRQPEGGFGPTAQGEAWLVRYDHERLDGLRGYGAGMPSPGYYERLHGAHLRELGLLDAAPDSGSGDPRGRSSARPAPTSRPAGPVGARALATEILVDVARGASGRGHAVSLPQVSSAAESATRLAELRERAYPCRTDLLDAVRSCYVQDDGGVGGPGEPERPLGLAVAEVFGGRSLGDVPPGSASPPLVRDVRERVRAVRLVIDDSVPRTARLDARRTAAHRAKRQVLALLDFVGAGFGQLVSGPDHVAGRGLGLITEEWQYCWTPLVEARLVEMVHLGATLEAVALARLYEAEERLAGTGTAAAVGAGAGAGAGTGGAASVDAVARLVAQALVIGMGSHLPRIVSLLRTTLDTDRDLDSVVSGARRLLGLWHARVELGAEEHAGELLDLVSQALATAAYLVDDLGKTRAEDEDAAIGTLIDLRSLLRDAASAGDSGSALGGAGGADGVGGANRTAVVRELARLRDEKSTAPAVAGALLALGFTDGEVPDDVLVTRVRGALTAGADPGTAVRFLGGAMRAAPDLILHTPEMFDAVDDALRALQGDAFLAVLPDLRRAFTWLRPTETHRLAQRVAERTGARVDQVDVRVALSEEDLAAGLALDRELAAVLERDGLAHWAGSGAADSTGGKA</sequence>
<evidence type="ECO:0008006" key="4">
    <source>
        <dbReference type="Google" id="ProtNLM"/>
    </source>
</evidence>
<reference evidence="2" key="1">
    <citation type="journal article" date="2014" name="Int. J. Syst. Evol. Microbiol.">
        <title>Complete genome sequence of Corynebacterium casei LMG S-19264T (=DSM 44701T), isolated from a smear-ripened cheese.</title>
        <authorList>
            <consortium name="US DOE Joint Genome Institute (JGI-PGF)"/>
            <person name="Walter F."/>
            <person name="Albersmeier A."/>
            <person name="Kalinowski J."/>
            <person name="Ruckert C."/>
        </authorList>
    </citation>
    <scope>NUCLEOTIDE SEQUENCE</scope>
    <source>
        <strain evidence="2">CGMCC 4.7398</strain>
    </source>
</reference>
<proteinExistence type="predicted"/>
<comment type="caution">
    <text evidence="2">The sequence shown here is derived from an EMBL/GenBank/DDBJ whole genome shotgun (WGS) entry which is preliminary data.</text>
</comment>
<keyword evidence="3" id="KW-1185">Reference proteome</keyword>
<dbReference type="Proteomes" id="UP000627369">
    <property type="component" value="Unassembled WGS sequence"/>
</dbReference>
<feature type="region of interest" description="Disordered" evidence="1">
    <location>
        <begin position="1"/>
        <end position="22"/>
    </location>
</feature>
<gene>
    <name evidence="2" type="ORF">GCM10017772_06120</name>
</gene>
<dbReference type="EMBL" id="BNAS01000001">
    <property type="protein sequence ID" value="GHH66336.1"/>
    <property type="molecule type" value="Genomic_DNA"/>
</dbReference>
<feature type="compositionally biased region" description="Low complexity" evidence="1">
    <location>
        <begin position="384"/>
        <end position="399"/>
    </location>
</feature>
<feature type="compositionally biased region" description="Gly residues" evidence="1">
    <location>
        <begin position="172"/>
        <end position="185"/>
    </location>
</feature>
<feature type="compositionally biased region" description="Low complexity" evidence="1">
    <location>
        <begin position="1"/>
        <end position="17"/>
    </location>
</feature>
<feature type="region of interest" description="Disordered" evidence="1">
    <location>
        <begin position="317"/>
        <end position="337"/>
    </location>
</feature>